<name>A0ABX3ITJ5_9PSED</name>
<proteinExistence type="predicted"/>
<gene>
    <name evidence="1" type="ORF">BVL52_08610</name>
</gene>
<reference evidence="1 2" key="1">
    <citation type="submission" date="2017-01" db="EMBL/GenBank/DDBJ databases">
        <title>Pseudomonas psychrotolerans genome sequencing and assembly.</title>
        <authorList>
            <person name="Vyas B."/>
            <person name="Mayilraj S."/>
        </authorList>
    </citation>
    <scope>NUCLEOTIDE SEQUENCE [LARGE SCALE GENOMIC DNA]</scope>
    <source>
        <strain evidence="1 2">SDS18</strain>
    </source>
</reference>
<evidence type="ECO:0000313" key="1">
    <source>
        <dbReference type="EMBL" id="ONN71696.1"/>
    </source>
</evidence>
<comment type="caution">
    <text evidence="1">The sequence shown here is derived from an EMBL/GenBank/DDBJ whole genome shotgun (WGS) entry which is preliminary data.</text>
</comment>
<sequence length="81" mass="9117">MITKPCPANDILQREFARLSVSLMPDSDAHDLVVKAEGFRELLLIDAGDFAFWERSAKLAAEFRRQHLRFQSQQKSVGAAA</sequence>
<evidence type="ECO:0000313" key="2">
    <source>
        <dbReference type="Proteomes" id="UP000189310"/>
    </source>
</evidence>
<accession>A0ABX3ITJ5</accession>
<keyword evidence="2" id="KW-1185">Reference proteome</keyword>
<protein>
    <submittedName>
        <fullName evidence="1">Uncharacterized protein</fullName>
    </submittedName>
</protein>
<dbReference type="RefSeq" id="WP_077171678.1">
    <property type="nucleotide sequence ID" value="NZ_MTLN01000004.1"/>
</dbReference>
<dbReference type="Proteomes" id="UP000189310">
    <property type="component" value="Unassembled WGS sequence"/>
</dbReference>
<organism evidence="1 2">
    <name type="scientific">Pseudomonas oryzihabitans</name>
    <dbReference type="NCBI Taxonomy" id="47885"/>
    <lineage>
        <taxon>Bacteria</taxon>
        <taxon>Pseudomonadati</taxon>
        <taxon>Pseudomonadota</taxon>
        <taxon>Gammaproteobacteria</taxon>
        <taxon>Pseudomonadales</taxon>
        <taxon>Pseudomonadaceae</taxon>
        <taxon>Pseudomonas</taxon>
    </lineage>
</organism>
<dbReference type="EMBL" id="MTLN01000004">
    <property type="protein sequence ID" value="ONN71696.1"/>
    <property type="molecule type" value="Genomic_DNA"/>
</dbReference>